<organism evidence="2 3">
    <name type="scientific">Sulfitobacter undariae</name>
    <dbReference type="NCBI Taxonomy" id="1563671"/>
    <lineage>
        <taxon>Bacteria</taxon>
        <taxon>Pseudomonadati</taxon>
        <taxon>Pseudomonadota</taxon>
        <taxon>Alphaproteobacteria</taxon>
        <taxon>Rhodobacterales</taxon>
        <taxon>Roseobacteraceae</taxon>
        <taxon>Sulfitobacter</taxon>
    </lineage>
</organism>
<dbReference type="EMBL" id="JACIEI010000003">
    <property type="protein sequence ID" value="MBB3993545.1"/>
    <property type="molecule type" value="Genomic_DNA"/>
</dbReference>
<keyword evidence="1" id="KW-0732">Signal</keyword>
<sequence length="104" mass="11238">MNKIKALLVAGTFGLMAALPQTAAAGSEAKIFRYESTENYCPAGLQPVSISGTICCGVPNQNMSYQQAKAHPVAKKRVQRKVVQRTVYRSRVDCPIGTKGCTFD</sequence>
<evidence type="ECO:0000313" key="2">
    <source>
        <dbReference type="EMBL" id="MBB3993545.1"/>
    </source>
</evidence>
<gene>
    <name evidence="2" type="ORF">GGR95_001176</name>
</gene>
<dbReference type="AlphaFoldDB" id="A0A7W6GZH6"/>
<dbReference type="RefSeq" id="WP_246423304.1">
    <property type="nucleotide sequence ID" value="NZ_JACIEI010000003.1"/>
</dbReference>
<reference evidence="2 3" key="1">
    <citation type="submission" date="2020-08" db="EMBL/GenBank/DDBJ databases">
        <title>Genomic Encyclopedia of Type Strains, Phase IV (KMG-IV): sequencing the most valuable type-strain genomes for metagenomic binning, comparative biology and taxonomic classification.</title>
        <authorList>
            <person name="Goeker M."/>
        </authorList>
    </citation>
    <scope>NUCLEOTIDE SEQUENCE [LARGE SCALE GENOMIC DNA]</scope>
    <source>
        <strain evidence="2 3">DSM 102234</strain>
    </source>
</reference>
<evidence type="ECO:0000313" key="3">
    <source>
        <dbReference type="Proteomes" id="UP000530268"/>
    </source>
</evidence>
<accession>A0A7W6GZH6</accession>
<feature type="chain" id="PRO_5031012755" description="Secreted protein" evidence="1">
    <location>
        <begin position="24"/>
        <end position="104"/>
    </location>
</feature>
<comment type="caution">
    <text evidence="2">The sequence shown here is derived from an EMBL/GenBank/DDBJ whole genome shotgun (WGS) entry which is preliminary data.</text>
</comment>
<evidence type="ECO:0000256" key="1">
    <source>
        <dbReference type="SAM" id="SignalP"/>
    </source>
</evidence>
<keyword evidence="3" id="KW-1185">Reference proteome</keyword>
<feature type="signal peptide" evidence="1">
    <location>
        <begin position="1"/>
        <end position="23"/>
    </location>
</feature>
<dbReference type="Proteomes" id="UP000530268">
    <property type="component" value="Unassembled WGS sequence"/>
</dbReference>
<protein>
    <recommendedName>
        <fullName evidence="4">Secreted protein</fullName>
    </recommendedName>
</protein>
<proteinExistence type="predicted"/>
<evidence type="ECO:0008006" key="4">
    <source>
        <dbReference type="Google" id="ProtNLM"/>
    </source>
</evidence>
<name>A0A7W6GZH6_9RHOB</name>